<dbReference type="PANTHER" id="PTHR38248:SF2">
    <property type="entry name" value="FUNK1 11"/>
    <property type="match status" value="1"/>
</dbReference>
<keyword evidence="4" id="KW-1185">Reference proteome</keyword>
<protein>
    <recommendedName>
        <fullName evidence="2">Protein kinase domain-containing protein</fullName>
    </recommendedName>
</protein>
<dbReference type="GO" id="GO:0005524">
    <property type="term" value="F:ATP binding"/>
    <property type="evidence" value="ECO:0007669"/>
    <property type="project" value="InterPro"/>
</dbReference>
<dbReference type="Gene3D" id="1.10.510.10">
    <property type="entry name" value="Transferase(Phosphotransferase) domain 1"/>
    <property type="match status" value="1"/>
</dbReference>
<name>A0AAD6VP14_9AGAR</name>
<dbReference type="SUPFAM" id="SSF56112">
    <property type="entry name" value="Protein kinase-like (PK-like)"/>
    <property type="match status" value="1"/>
</dbReference>
<dbReference type="InterPro" id="IPR008266">
    <property type="entry name" value="Tyr_kinase_AS"/>
</dbReference>
<feature type="domain" description="Protein kinase" evidence="2">
    <location>
        <begin position="382"/>
        <end position="692"/>
    </location>
</feature>
<feature type="compositionally biased region" description="Low complexity" evidence="1">
    <location>
        <begin position="1"/>
        <end position="24"/>
    </location>
</feature>
<evidence type="ECO:0000259" key="2">
    <source>
        <dbReference type="PROSITE" id="PS50011"/>
    </source>
</evidence>
<organism evidence="3 4">
    <name type="scientific">Mycena pura</name>
    <dbReference type="NCBI Taxonomy" id="153505"/>
    <lineage>
        <taxon>Eukaryota</taxon>
        <taxon>Fungi</taxon>
        <taxon>Dikarya</taxon>
        <taxon>Basidiomycota</taxon>
        <taxon>Agaricomycotina</taxon>
        <taxon>Agaricomycetes</taxon>
        <taxon>Agaricomycetidae</taxon>
        <taxon>Agaricales</taxon>
        <taxon>Marasmiineae</taxon>
        <taxon>Mycenaceae</taxon>
        <taxon>Mycena</taxon>
    </lineage>
</organism>
<dbReference type="AlphaFoldDB" id="A0AAD6VP14"/>
<dbReference type="SMART" id="SM00220">
    <property type="entry name" value="S_TKc"/>
    <property type="match status" value="1"/>
</dbReference>
<dbReference type="EMBL" id="JARJCW010000023">
    <property type="protein sequence ID" value="KAJ7212510.1"/>
    <property type="molecule type" value="Genomic_DNA"/>
</dbReference>
<feature type="compositionally biased region" description="Polar residues" evidence="1">
    <location>
        <begin position="237"/>
        <end position="247"/>
    </location>
</feature>
<dbReference type="GO" id="GO:0004672">
    <property type="term" value="F:protein kinase activity"/>
    <property type="evidence" value="ECO:0007669"/>
    <property type="project" value="InterPro"/>
</dbReference>
<reference evidence="3" key="1">
    <citation type="submission" date="2023-03" db="EMBL/GenBank/DDBJ databases">
        <title>Massive genome expansion in bonnet fungi (Mycena s.s.) driven by repeated elements and novel gene families across ecological guilds.</title>
        <authorList>
            <consortium name="Lawrence Berkeley National Laboratory"/>
            <person name="Harder C.B."/>
            <person name="Miyauchi S."/>
            <person name="Viragh M."/>
            <person name="Kuo A."/>
            <person name="Thoen E."/>
            <person name="Andreopoulos B."/>
            <person name="Lu D."/>
            <person name="Skrede I."/>
            <person name="Drula E."/>
            <person name="Henrissat B."/>
            <person name="Morin E."/>
            <person name="Kohler A."/>
            <person name="Barry K."/>
            <person name="LaButti K."/>
            <person name="Morin E."/>
            <person name="Salamov A."/>
            <person name="Lipzen A."/>
            <person name="Mereny Z."/>
            <person name="Hegedus B."/>
            <person name="Baldrian P."/>
            <person name="Stursova M."/>
            <person name="Weitz H."/>
            <person name="Taylor A."/>
            <person name="Grigoriev I.V."/>
            <person name="Nagy L.G."/>
            <person name="Martin F."/>
            <person name="Kauserud H."/>
        </authorList>
    </citation>
    <scope>NUCLEOTIDE SEQUENCE</scope>
    <source>
        <strain evidence="3">9144</strain>
    </source>
</reference>
<feature type="compositionally biased region" description="Basic and acidic residues" evidence="1">
    <location>
        <begin position="222"/>
        <end position="235"/>
    </location>
</feature>
<dbReference type="PANTHER" id="PTHR38248">
    <property type="entry name" value="FUNK1 6"/>
    <property type="match status" value="1"/>
</dbReference>
<evidence type="ECO:0000313" key="3">
    <source>
        <dbReference type="EMBL" id="KAJ7212510.1"/>
    </source>
</evidence>
<dbReference type="Proteomes" id="UP001219525">
    <property type="component" value="Unassembled WGS sequence"/>
</dbReference>
<gene>
    <name evidence="3" type="ORF">GGX14DRAFT_620653</name>
</gene>
<comment type="caution">
    <text evidence="3">The sequence shown here is derived from an EMBL/GenBank/DDBJ whole genome shotgun (WGS) entry which is preliminary data.</text>
</comment>
<feature type="region of interest" description="Disordered" evidence="1">
    <location>
        <begin position="1"/>
        <end position="38"/>
    </location>
</feature>
<dbReference type="PROSITE" id="PS00109">
    <property type="entry name" value="PROTEIN_KINASE_TYR"/>
    <property type="match status" value="1"/>
</dbReference>
<dbReference type="InterPro" id="IPR040976">
    <property type="entry name" value="Pkinase_fungal"/>
</dbReference>
<feature type="region of interest" description="Disordered" evidence="1">
    <location>
        <begin position="197"/>
        <end position="264"/>
    </location>
</feature>
<evidence type="ECO:0000256" key="1">
    <source>
        <dbReference type="SAM" id="MobiDB-lite"/>
    </source>
</evidence>
<accession>A0AAD6VP14</accession>
<sequence>MDPQRTPPRATAAAAAEEPSQSTPHSKGTSDHSDFASNHTQENYAPFLEEDVADEITVTVENFLLWIMGGKRREEGEFQGILDDPKFATLMAGYLPRPADETGLYHPFVTLANWCLDQMGIGHMRFCRNDYQYILGSDGKRKPDVVNVYSTVFDTDGRYRDKGVDSMSKTGPEEAPFHWRELLSFWEFKIDDIPAEKDEKVSTSRRKTAPKPKQDVVPQDQALRRSDRNASKDPQPDSGSYHSTSETQKLKRAGDALEPPVVAKKSRKAIEPKLQCASYALELLSNGGLRSHVISALVSFHSLELLYYDRSIVNRATFIAVLSACGSLRNPQWGYPKLLNPPARGPLPFPVDPPSQFWRCIYRNRVLELTGGWKLVLGDIIFRAHGVIGRGTVVVQATVKECPSSHKLQGKAVVVKWSWVPTSRVREAKIVGDARIYHDEDFNSLRPECQKLLRDHFPQEYEERVLRVIVQAELQPITELQDPGQLAKAFKEIFECYRWLHESDDVKIIHRDISVGNLMFKQIGDTVYGVLNDFDLAIQLNDERRSTSKQRTGTKPYMAIDLLVPQPPSHLYRHDLESFLYVLVFLTCKIEGSLLANWKDLAMDSLSDLKHVAIAKSGFPPTRDHFRQFLLWIVGLCELFGAGFSNLRRHNNSVKIAELTGNAPSNFEVETLGGAVDFDKFKAVLEIPIVLL</sequence>
<evidence type="ECO:0000313" key="4">
    <source>
        <dbReference type="Proteomes" id="UP001219525"/>
    </source>
</evidence>
<dbReference type="PROSITE" id="PS50011">
    <property type="entry name" value="PROTEIN_KINASE_DOM"/>
    <property type="match status" value="1"/>
</dbReference>
<dbReference type="InterPro" id="IPR000719">
    <property type="entry name" value="Prot_kinase_dom"/>
</dbReference>
<dbReference type="Pfam" id="PF17667">
    <property type="entry name" value="Pkinase_fungal"/>
    <property type="match status" value="2"/>
</dbReference>
<proteinExistence type="predicted"/>
<dbReference type="InterPro" id="IPR011009">
    <property type="entry name" value="Kinase-like_dom_sf"/>
</dbReference>